<evidence type="ECO:0000256" key="1">
    <source>
        <dbReference type="SAM" id="MobiDB-lite"/>
    </source>
</evidence>
<proteinExistence type="predicted"/>
<dbReference type="RefSeq" id="WP_338004540.1">
    <property type="nucleotide sequence ID" value="NZ_JAOPKA010000010.1"/>
</dbReference>
<dbReference type="InterPro" id="IPR011050">
    <property type="entry name" value="Pectin_lyase_fold/virulence"/>
</dbReference>
<feature type="region of interest" description="Disordered" evidence="1">
    <location>
        <begin position="293"/>
        <end position="316"/>
    </location>
</feature>
<organism evidence="2 3">
    <name type="scientific">Natronoglomus mannanivorans</name>
    <dbReference type="NCBI Taxonomy" id="2979990"/>
    <lineage>
        <taxon>Archaea</taxon>
        <taxon>Methanobacteriati</taxon>
        <taxon>Methanobacteriota</taxon>
        <taxon>Stenosarchaea group</taxon>
        <taxon>Halobacteria</taxon>
        <taxon>Halobacteriales</taxon>
        <taxon>Natrialbaceae</taxon>
        <taxon>Natronoglomus</taxon>
    </lineage>
</organism>
<dbReference type="EMBL" id="JAOPKA010000010">
    <property type="protein sequence ID" value="MCU4742720.1"/>
    <property type="molecule type" value="Genomic_DNA"/>
</dbReference>
<dbReference type="AlphaFoldDB" id="A0AAP2Z1H6"/>
<dbReference type="SUPFAM" id="SSF51126">
    <property type="entry name" value="Pectin lyase-like"/>
    <property type="match status" value="1"/>
</dbReference>
<comment type="caution">
    <text evidence="2">The sequence shown here is derived from an EMBL/GenBank/DDBJ whole genome shotgun (WGS) entry which is preliminary data.</text>
</comment>
<dbReference type="PROSITE" id="PS51318">
    <property type="entry name" value="TAT"/>
    <property type="match status" value="1"/>
</dbReference>
<evidence type="ECO:0000313" key="2">
    <source>
        <dbReference type="EMBL" id="MCU4742720.1"/>
    </source>
</evidence>
<dbReference type="Proteomes" id="UP001321018">
    <property type="component" value="Unassembled WGS sequence"/>
</dbReference>
<evidence type="ECO:0000313" key="3">
    <source>
        <dbReference type="Proteomes" id="UP001321018"/>
    </source>
</evidence>
<reference evidence="2" key="1">
    <citation type="submission" date="2022-09" db="EMBL/GenBank/DDBJ databases">
        <title>Enrichment on poylsaccharides allowed isolation of novel metabolic and taxonomic groups of Haloarchaea.</title>
        <authorList>
            <person name="Sorokin D.Y."/>
            <person name="Elcheninov A.G."/>
            <person name="Khizhniak T.V."/>
            <person name="Kolganova T.V."/>
            <person name="Kublanov I.V."/>
        </authorList>
    </citation>
    <scope>NUCLEOTIDE SEQUENCE</scope>
    <source>
        <strain evidence="2">AArc-xg1-1</strain>
    </source>
</reference>
<accession>A0AAP2Z1H6</accession>
<dbReference type="InterPro" id="IPR006311">
    <property type="entry name" value="TAT_signal"/>
</dbReference>
<name>A0AAP2Z1H6_9EURY</name>
<feature type="region of interest" description="Disordered" evidence="1">
    <location>
        <begin position="1"/>
        <end position="21"/>
    </location>
</feature>
<evidence type="ECO:0008006" key="4">
    <source>
        <dbReference type="Google" id="ProtNLM"/>
    </source>
</evidence>
<protein>
    <recommendedName>
        <fullName evidence="4">Right handed beta helix region</fullName>
    </recommendedName>
</protein>
<gene>
    <name evidence="2" type="ORF">OB960_15100</name>
</gene>
<sequence>MAQNPRTTENNSPPTDGRNSLLTRRSYVRSIAAAAAVTTGAAAAGSAAAADDYETITVSAGEDRTIRVESGETFENKLIDCTASNARVTVAAHGTDWTIRNVAVTGELDVGKPGAVFGVSDTGNGSSTLENVYLADGSTNAGHATAETGIWVSPEHNGHIDFKRINIQKFPDNGIYASAPGGNGGGTVHIDHCFAANCRVAHYRIGSTGSKVTNSSVLLDEEGYDGRGVWVWAPGPCEVDNCQLEMNGQHYAIRAGANGGGAKTIVSETDYDTGFESGINESDGSTVELASDVDTDPEAVIPDGVPTSPEAAARGE</sequence>